<name>A0A1H4JGU5_9BACT</name>
<protein>
    <recommendedName>
        <fullName evidence="3">ANTAR domain-containing protein</fullName>
    </recommendedName>
</protein>
<dbReference type="AlphaFoldDB" id="A0A1H4JGU5"/>
<evidence type="ECO:0000313" key="1">
    <source>
        <dbReference type="EMBL" id="SEB45520.1"/>
    </source>
</evidence>
<organism evidence="1 2">
    <name type="scientific">Terriglobus roseus</name>
    <dbReference type="NCBI Taxonomy" id="392734"/>
    <lineage>
        <taxon>Bacteria</taxon>
        <taxon>Pseudomonadati</taxon>
        <taxon>Acidobacteriota</taxon>
        <taxon>Terriglobia</taxon>
        <taxon>Terriglobales</taxon>
        <taxon>Acidobacteriaceae</taxon>
        <taxon>Terriglobus</taxon>
    </lineage>
</organism>
<evidence type="ECO:0000313" key="2">
    <source>
        <dbReference type="Proteomes" id="UP000182409"/>
    </source>
</evidence>
<gene>
    <name evidence="1" type="ORF">SAMN05443244_0610</name>
</gene>
<sequence>MEKTVLIVTAIDGAENLARALSREADAVVEIARSRRAALARLRRDPVTVVLLDSSLSEAEITTSEMVWQNAEGAVPLEINLANLGVNGAVRLLRSLLEGREQAEAIGRREATTAVAQELQSTITGLLLQSDLILREKALTPSVADKARQMKELANSLRVRLRTISHTEVGPKT</sequence>
<accession>A0A1H4JGU5</accession>
<proteinExistence type="predicted"/>
<dbReference type="EMBL" id="FNSD01000001">
    <property type="protein sequence ID" value="SEB45520.1"/>
    <property type="molecule type" value="Genomic_DNA"/>
</dbReference>
<dbReference type="Proteomes" id="UP000182409">
    <property type="component" value="Unassembled WGS sequence"/>
</dbReference>
<evidence type="ECO:0008006" key="3">
    <source>
        <dbReference type="Google" id="ProtNLM"/>
    </source>
</evidence>
<reference evidence="1 2" key="1">
    <citation type="submission" date="2016-10" db="EMBL/GenBank/DDBJ databases">
        <authorList>
            <person name="de Groot N.N."/>
        </authorList>
    </citation>
    <scope>NUCLEOTIDE SEQUENCE [LARGE SCALE GENOMIC DNA]</scope>
    <source>
        <strain evidence="1 2">AB35.6</strain>
    </source>
</reference>